<dbReference type="STRING" id="264697.ABE28_008990"/>
<dbReference type="AlphaFoldDB" id="A0A1B3XMP9"/>
<name>A0A1B3XMP9_9BACI</name>
<keyword evidence="2" id="KW-1185">Reference proteome</keyword>
<dbReference type="InterPro" id="IPR021695">
    <property type="entry name" value="Phage_KPP10_Orf10"/>
</dbReference>
<evidence type="ECO:0008006" key="3">
    <source>
        <dbReference type="Google" id="ProtNLM"/>
    </source>
</evidence>
<evidence type="ECO:0000313" key="1">
    <source>
        <dbReference type="EMBL" id="AOH54487.1"/>
    </source>
</evidence>
<dbReference type="Proteomes" id="UP000077926">
    <property type="component" value="Chromosome"/>
</dbReference>
<proteinExistence type="predicted"/>
<accession>A0A1B3XMP9</accession>
<dbReference type="OrthoDB" id="2601963at2"/>
<gene>
    <name evidence="1" type="ORF">ABE28_008990</name>
</gene>
<organism evidence="1 2">
    <name type="scientific">Peribacillus muralis</name>
    <dbReference type="NCBI Taxonomy" id="264697"/>
    <lineage>
        <taxon>Bacteria</taxon>
        <taxon>Bacillati</taxon>
        <taxon>Bacillota</taxon>
        <taxon>Bacilli</taxon>
        <taxon>Bacillales</taxon>
        <taxon>Bacillaceae</taxon>
        <taxon>Peribacillus</taxon>
    </lineage>
</organism>
<dbReference type="RefSeq" id="WP_064465809.1">
    <property type="nucleotide sequence ID" value="NZ_CP017080.1"/>
</dbReference>
<reference evidence="1 2" key="1">
    <citation type="submission" date="2016-08" db="EMBL/GenBank/DDBJ databases">
        <title>Complete genome sequence of Bacillus muralis G25-68, a strain with toxicity to nematodes.</title>
        <authorList>
            <person name="Zheng Z."/>
        </authorList>
    </citation>
    <scope>NUCLEOTIDE SEQUENCE [LARGE SCALE GENOMIC DNA]</scope>
    <source>
        <strain evidence="1 2">G25-68</strain>
    </source>
</reference>
<protein>
    <recommendedName>
        <fullName evidence="3">DUF3277 domain-containing protein</fullName>
    </recommendedName>
</protein>
<evidence type="ECO:0000313" key="2">
    <source>
        <dbReference type="Proteomes" id="UP000077926"/>
    </source>
</evidence>
<sequence>MLKLDLQFFANSYTFDASQSSCVVDGRFINDFAEGDAVKWEREEDNFEPKVGVTGAVGITKKNNNIGRITLLIMQGSPEVTFLKSLANSGKQFPIWVNTGGANSEKIGGSNAMVLKTPEGSIADETGEREFEVMVFDYTDV</sequence>
<dbReference type="EMBL" id="CP017080">
    <property type="protein sequence ID" value="AOH54487.1"/>
    <property type="molecule type" value="Genomic_DNA"/>
</dbReference>
<dbReference type="NCBIfam" id="NF047581">
    <property type="entry name" value="gp105_phage_fam"/>
    <property type="match status" value="1"/>
</dbReference>
<dbReference type="KEGG" id="bmur:ABE28_008990"/>